<reference evidence="1" key="1">
    <citation type="submission" date="2013-04" db="UniProtKB">
        <authorList>
            <consortium name="EnsemblPlants"/>
        </authorList>
    </citation>
    <scope>IDENTIFICATION</scope>
</reference>
<organism evidence="1">
    <name type="scientific">Oryza brachyantha</name>
    <name type="common">malo sina</name>
    <dbReference type="NCBI Taxonomy" id="4533"/>
    <lineage>
        <taxon>Eukaryota</taxon>
        <taxon>Viridiplantae</taxon>
        <taxon>Streptophyta</taxon>
        <taxon>Embryophyta</taxon>
        <taxon>Tracheophyta</taxon>
        <taxon>Spermatophyta</taxon>
        <taxon>Magnoliopsida</taxon>
        <taxon>Liliopsida</taxon>
        <taxon>Poales</taxon>
        <taxon>Poaceae</taxon>
        <taxon>BOP clade</taxon>
        <taxon>Oryzoideae</taxon>
        <taxon>Oryzeae</taxon>
        <taxon>Oryzinae</taxon>
        <taxon>Oryza</taxon>
    </lineage>
</organism>
<dbReference type="EnsemblPlants" id="OB02G25100.1">
    <property type="protein sequence ID" value="OB02G25100.1"/>
    <property type="gene ID" value="OB02G25100"/>
</dbReference>
<sequence length="60" mass="6923">MLQFPHVAIYRSHQSILIENALNWSTVLAAYISADCIAWLHAWLHQLDCIYIYLLSALHA</sequence>
<dbReference type="HOGENOM" id="CLU_2945400_0_0_1"/>
<protein>
    <submittedName>
        <fullName evidence="1">Uncharacterized protein</fullName>
    </submittedName>
</protein>
<dbReference type="Gramene" id="OB02G25100.1">
    <property type="protein sequence ID" value="OB02G25100.1"/>
    <property type="gene ID" value="OB02G25100"/>
</dbReference>
<evidence type="ECO:0000313" key="2">
    <source>
        <dbReference type="Proteomes" id="UP000006038"/>
    </source>
</evidence>
<dbReference type="AlphaFoldDB" id="J3LCZ3"/>
<dbReference type="Proteomes" id="UP000006038">
    <property type="component" value="Unassembled WGS sequence"/>
</dbReference>
<name>J3LCZ3_ORYBR</name>
<keyword evidence="2" id="KW-1185">Reference proteome</keyword>
<proteinExistence type="predicted"/>
<evidence type="ECO:0000313" key="1">
    <source>
        <dbReference type="EnsemblPlants" id="OB02G25100.1"/>
    </source>
</evidence>
<accession>J3LCZ3</accession>